<evidence type="ECO:0000313" key="1">
    <source>
        <dbReference type="EMBL" id="QJI03396.1"/>
    </source>
</evidence>
<gene>
    <name evidence="1" type="ORF">TM448B04481_0006</name>
</gene>
<dbReference type="EMBL" id="MT145084">
    <property type="protein sequence ID" value="QJI03396.1"/>
    <property type="molecule type" value="Genomic_DNA"/>
</dbReference>
<reference evidence="1" key="1">
    <citation type="submission" date="2020-03" db="EMBL/GenBank/DDBJ databases">
        <title>The deep terrestrial virosphere.</title>
        <authorList>
            <person name="Holmfeldt K."/>
            <person name="Nilsson E."/>
            <person name="Simone D."/>
            <person name="Lopez-Fernandez M."/>
            <person name="Wu X."/>
            <person name="de Brujin I."/>
            <person name="Lundin D."/>
            <person name="Andersson A."/>
            <person name="Bertilsson S."/>
            <person name="Dopson M."/>
        </authorList>
    </citation>
    <scope>NUCLEOTIDE SEQUENCE</scope>
    <source>
        <strain evidence="1">TM448B04481</strain>
    </source>
</reference>
<organism evidence="1">
    <name type="scientific">viral metagenome</name>
    <dbReference type="NCBI Taxonomy" id="1070528"/>
    <lineage>
        <taxon>unclassified sequences</taxon>
        <taxon>metagenomes</taxon>
        <taxon>organismal metagenomes</taxon>
    </lineage>
</organism>
<accession>A0A6M3Y4Q0</accession>
<proteinExistence type="predicted"/>
<dbReference type="AlphaFoldDB" id="A0A6M3Y4Q0"/>
<name>A0A6M3Y4Q0_9ZZZZ</name>
<sequence>MPAPVRPDRGIATRNRNQHWGVFEFDPASPLLDMGAGEGWDRAVEIEWERFRRQLAARLPQPTPNPKPPGI</sequence>
<protein>
    <submittedName>
        <fullName evidence="1">Uncharacterized protein</fullName>
    </submittedName>
</protein>